<dbReference type="SMART" id="SM00479">
    <property type="entry name" value="EXOIII"/>
    <property type="match status" value="1"/>
</dbReference>
<dbReference type="InterPro" id="IPR012337">
    <property type="entry name" value="RNaseH-like_sf"/>
</dbReference>
<dbReference type="OrthoDB" id="5953249at2759"/>
<dbReference type="STRING" id="215637.A0A4Q0A2R1"/>
<proteinExistence type="predicted"/>
<feature type="domain" description="Exonuclease" evidence="2">
    <location>
        <begin position="112"/>
        <end position="280"/>
    </location>
</feature>
<dbReference type="Gene3D" id="3.30.420.10">
    <property type="entry name" value="Ribonuclease H-like superfamily/Ribonuclease H"/>
    <property type="match status" value="1"/>
</dbReference>
<dbReference type="PANTHER" id="PTHR28083">
    <property type="entry name" value="GOOD FOR FULL DBP5 ACTIVITY PROTEIN 2"/>
    <property type="match status" value="1"/>
</dbReference>
<dbReference type="Pfam" id="PF21762">
    <property type="entry name" value="DEDDh_C"/>
    <property type="match status" value="1"/>
</dbReference>
<dbReference type="AlphaFoldDB" id="A0A4Q0A2R1"/>
<dbReference type="SUPFAM" id="SSF53098">
    <property type="entry name" value="Ribonuclease H-like"/>
    <property type="match status" value="1"/>
</dbReference>
<name>A0A4Q0A2R1_9FUNG</name>
<feature type="region of interest" description="Disordered" evidence="1">
    <location>
        <begin position="1"/>
        <end position="89"/>
    </location>
</feature>
<feature type="compositionally biased region" description="Basic and acidic residues" evidence="1">
    <location>
        <begin position="63"/>
        <end position="72"/>
    </location>
</feature>
<reference evidence="4" key="1">
    <citation type="journal article" date="2018" name="Nat. Microbiol.">
        <title>Leveraging single-cell genomics to expand the fungal tree of life.</title>
        <authorList>
            <person name="Ahrendt S.R."/>
            <person name="Quandt C.A."/>
            <person name="Ciobanu D."/>
            <person name="Clum A."/>
            <person name="Salamov A."/>
            <person name="Andreopoulos B."/>
            <person name="Cheng J.F."/>
            <person name="Woyke T."/>
            <person name="Pelin A."/>
            <person name="Henrissat B."/>
            <person name="Reynolds N.K."/>
            <person name="Benny G.L."/>
            <person name="Smith M.E."/>
            <person name="James T.Y."/>
            <person name="Grigoriev I.V."/>
        </authorList>
    </citation>
    <scope>NUCLEOTIDE SEQUENCE [LARGE SCALE GENOMIC DNA]</scope>
    <source>
        <strain evidence="4">RSA 468</strain>
    </source>
</reference>
<dbReference type="InterPro" id="IPR040151">
    <property type="entry name" value="Gfd2/YDR514C-like"/>
</dbReference>
<dbReference type="EMBL" id="ML002210">
    <property type="protein sequence ID" value="RKP40403.1"/>
    <property type="molecule type" value="Genomic_DNA"/>
</dbReference>
<evidence type="ECO:0000259" key="2">
    <source>
        <dbReference type="SMART" id="SM00479"/>
    </source>
</evidence>
<keyword evidence="4" id="KW-1185">Reference proteome</keyword>
<protein>
    <recommendedName>
        <fullName evidence="2">Exonuclease domain-containing protein</fullName>
    </recommendedName>
</protein>
<dbReference type="GO" id="GO:0003676">
    <property type="term" value="F:nucleic acid binding"/>
    <property type="evidence" value="ECO:0007669"/>
    <property type="project" value="InterPro"/>
</dbReference>
<accession>A0A4Q0A2R1</accession>
<dbReference type="PANTHER" id="PTHR28083:SF1">
    <property type="entry name" value="GOOD FOR FULL DBP5 ACTIVITY PROTEIN 2"/>
    <property type="match status" value="1"/>
</dbReference>
<dbReference type="GO" id="GO:0005634">
    <property type="term" value="C:nucleus"/>
    <property type="evidence" value="ECO:0007669"/>
    <property type="project" value="TreeGrafter"/>
</dbReference>
<sequence>MGCQPNPNKAAVTPGPGNSKRVASKVNRPSTKRILKTQGPDSPASKADRKTDSTGKAPGRSAKACDGKDKNSSQKKPRPNPDNPPVVSEQQLAGYRSLLKNTLKMVDDGKHTILCLDIEAYEHDQNKLTEVGWCMYDPVTRQITTRHIIIKETIKLYNGRFVADNKHRFNFGKSQVMPRYEGLMELHAAVTKAYPIAFLGHDVASDIKFLKSEDMHLHHSVPRLDTKALYCAHTKNPRNGRRLAILLEELGIEYSHLHNAGNDAHYTMLVFLKIMEQNRLDSPDQPN</sequence>
<organism evidence="3 4">
    <name type="scientific">Dimargaris cristalligena</name>
    <dbReference type="NCBI Taxonomy" id="215637"/>
    <lineage>
        <taxon>Eukaryota</taxon>
        <taxon>Fungi</taxon>
        <taxon>Fungi incertae sedis</taxon>
        <taxon>Zoopagomycota</taxon>
        <taxon>Kickxellomycotina</taxon>
        <taxon>Dimargaritomycetes</taxon>
        <taxon>Dimargaritales</taxon>
        <taxon>Dimargaritaceae</taxon>
        <taxon>Dimargaris</taxon>
    </lineage>
</organism>
<evidence type="ECO:0000313" key="3">
    <source>
        <dbReference type="EMBL" id="RKP40403.1"/>
    </source>
</evidence>
<evidence type="ECO:0000313" key="4">
    <source>
        <dbReference type="Proteomes" id="UP000268162"/>
    </source>
</evidence>
<dbReference type="Proteomes" id="UP000268162">
    <property type="component" value="Unassembled WGS sequence"/>
</dbReference>
<dbReference type="InterPro" id="IPR048519">
    <property type="entry name" value="Gfd2/YDR514C-like_C"/>
</dbReference>
<evidence type="ECO:0000256" key="1">
    <source>
        <dbReference type="SAM" id="MobiDB-lite"/>
    </source>
</evidence>
<dbReference type="InterPro" id="IPR036397">
    <property type="entry name" value="RNaseH_sf"/>
</dbReference>
<dbReference type="InterPro" id="IPR013520">
    <property type="entry name" value="Ribonucl_H"/>
</dbReference>
<gene>
    <name evidence="3" type="ORF">BJ085DRAFT_36953</name>
</gene>